<dbReference type="Proteomes" id="UP000572268">
    <property type="component" value="Unassembled WGS sequence"/>
</dbReference>
<evidence type="ECO:0000313" key="2">
    <source>
        <dbReference type="EMBL" id="KAF4661001.1"/>
    </source>
</evidence>
<feature type="compositionally biased region" description="Acidic residues" evidence="1">
    <location>
        <begin position="103"/>
        <end position="112"/>
    </location>
</feature>
<proteinExistence type="predicted"/>
<evidence type="ECO:0000256" key="1">
    <source>
        <dbReference type="SAM" id="MobiDB-lite"/>
    </source>
</evidence>
<evidence type="ECO:0000313" key="4">
    <source>
        <dbReference type="Proteomes" id="UP000570595"/>
    </source>
</evidence>
<reference evidence="4 5" key="1">
    <citation type="submission" date="2020-04" db="EMBL/GenBank/DDBJ databases">
        <title>Perkinsus olseni comparative genomics.</title>
        <authorList>
            <person name="Bogema D.R."/>
        </authorList>
    </citation>
    <scope>NUCLEOTIDE SEQUENCE [LARGE SCALE GENOMIC DNA]</scope>
    <source>
        <strain evidence="2">ATCC PRA-179</strain>
        <strain evidence="3">ATCC PRA-31</strain>
    </source>
</reference>
<organism evidence="2 4">
    <name type="scientific">Perkinsus olseni</name>
    <name type="common">Perkinsus atlanticus</name>
    <dbReference type="NCBI Taxonomy" id="32597"/>
    <lineage>
        <taxon>Eukaryota</taxon>
        <taxon>Sar</taxon>
        <taxon>Alveolata</taxon>
        <taxon>Perkinsozoa</taxon>
        <taxon>Perkinsea</taxon>
        <taxon>Perkinsida</taxon>
        <taxon>Perkinsidae</taxon>
        <taxon>Perkinsus</taxon>
    </lineage>
</organism>
<feature type="compositionally biased region" description="Low complexity" evidence="1">
    <location>
        <begin position="1"/>
        <end position="21"/>
    </location>
</feature>
<comment type="caution">
    <text evidence="2">The sequence shown here is derived from an EMBL/GenBank/DDBJ whole genome shotgun (WGS) entry which is preliminary data.</text>
</comment>
<protein>
    <submittedName>
        <fullName evidence="2">Uncharacterized protein</fullName>
    </submittedName>
</protein>
<evidence type="ECO:0000313" key="5">
    <source>
        <dbReference type="Proteomes" id="UP000572268"/>
    </source>
</evidence>
<dbReference type="EMBL" id="JABAHT010000212">
    <property type="protein sequence ID" value="KAF4661001.1"/>
    <property type="molecule type" value="Genomic_DNA"/>
</dbReference>
<feature type="region of interest" description="Disordered" evidence="1">
    <location>
        <begin position="1"/>
        <end position="36"/>
    </location>
</feature>
<name>A0A7J6LQ16_PEROL</name>
<dbReference type="Proteomes" id="UP000570595">
    <property type="component" value="Unassembled WGS sequence"/>
</dbReference>
<feature type="region of interest" description="Disordered" evidence="1">
    <location>
        <begin position="52"/>
        <end position="112"/>
    </location>
</feature>
<sequence length="112" mass="11788">MTSLPLTSRSASRSSTPAAGGDLDDDGQASVAESEEERICIAQRNAILNQTVEVSVASPLPPEGRRRSSSRSVTFEGPDGGESIKHGSRSSMTDVEASHRGEDDDVENSTDP</sequence>
<dbReference type="EMBL" id="JABANN010000187">
    <property type="protein sequence ID" value="KAF4667182.1"/>
    <property type="molecule type" value="Genomic_DNA"/>
</dbReference>
<accession>A0A7J6LQ16</accession>
<gene>
    <name evidence="3" type="ORF">FOL46_002644</name>
    <name evidence="2" type="ORF">FOZ61_003618</name>
</gene>
<evidence type="ECO:0000313" key="3">
    <source>
        <dbReference type="EMBL" id="KAF4667182.1"/>
    </source>
</evidence>
<dbReference type="AlphaFoldDB" id="A0A7J6LQ16"/>